<dbReference type="KEGG" id="pam:PANA_2658"/>
<dbReference type="EMBL" id="CP001875">
    <property type="protein sequence ID" value="ADD77825.1"/>
    <property type="molecule type" value="Genomic_DNA"/>
</dbReference>
<keyword evidence="2" id="KW-0805">Transcription regulation</keyword>
<dbReference type="STRING" id="706191.PANA_2658"/>
<evidence type="ECO:0000313" key="6">
    <source>
        <dbReference type="EMBL" id="ADD77825.1"/>
    </source>
</evidence>
<dbReference type="InterPro" id="IPR051054">
    <property type="entry name" value="SorC_transcr_regulators"/>
</dbReference>
<accession>D4GJ75</accession>
<evidence type="ECO:0000256" key="1">
    <source>
        <dbReference type="ARBA" id="ARBA00010466"/>
    </source>
</evidence>
<dbReference type="AlphaFoldDB" id="D4GJ75"/>
<dbReference type="Proteomes" id="UP000001702">
    <property type="component" value="Chromosome"/>
</dbReference>
<evidence type="ECO:0000259" key="5">
    <source>
        <dbReference type="Pfam" id="PF04198"/>
    </source>
</evidence>
<dbReference type="InterPro" id="IPR037171">
    <property type="entry name" value="NagB/RpiA_transferase-like"/>
</dbReference>
<keyword evidence="7" id="KW-1185">Reference proteome</keyword>
<dbReference type="GO" id="GO:0030246">
    <property type="term" value="F:carbohydrate binding"/>
    <property type="evidence" value="ECO:0007669"/>
    <property type="project" value="InterPro"/>
</dbReference>
<dbReference type="InterPro" id="IPR007324">
    <property type="entry name" value="Sugar-bd_dom_put"/>
</dbReference>
<organism evidence="6 7">
    <name type="scientific">Pantoea ananatis (strain LMG 20103)</name>
    <dbReference type="NCBI Taxonomy" id="706191"/>
    <lineage>
        <taxon>Bacteria</taxon>
        <taxon>Pseudomonadati</taxon>
        <taxon>Pseudomonadota</taxon>
        <taxon>Gammaproteobacteria</taxon>
        <taxon>Enterobacterales</taxon>
        <taxon>Erwiniaceae</taxon>
        <taxon>Pantoea</taxon>
    </lineage>
</organism>
<dbReference type="PANTHER" id="PTHR34294:SF1">
    <property type="entry name" value="TRANSCRIPTIONAL REGULATOR LSRR"/>
    <property type="match status" value="1"/>
</dbReference>
<dbReference type="GO" id="GO:0003677">
    <property type="term" value="F:DNA binding"/>
    <property type="evidence" value="ECO:0007669"/>
    <property type="project" value="UniProtKB-KW"/>
</dbReference>
<gene>
    <name evidence="6" type="primary">ydeW</name>
    <name evidence="6" type="ordered locus">PANA_2658</name>
</gene>
<dbReference type="InterPro" id="IPR036388">
    <property type="entry name" value="WH-like_DNA-bd_sf"/>
</dbReference>
<comment type="similarity">
    <text evidence="1">Belongs to the SorC transcriptional regulatory family.</text>
</comment>
<dbReference type="eggNOG" id="COG2390">
    <property type="taxonomic scope" value="Bacteria"/>
</dbReference>
<protein>
    <submittedName>
        <fullName evidence="6">YdeW</fullName>
    </submittedName>
</protein>
<dbReference type="Gene3D" id="1.10.10.10">
    <property type="entry name" value="Winged helix-like DNA-binding domain superfamily/Winged helix DNA-binding domain"/>
    <property type="match status" value="1"/>
</dbReference>
<keyword evidence="3" id="KW-0238">DNA-binding</keyword>
<keyword evidence="4" id="KW-0804">Transcription</keyword>
<name>D4GJ75_PANAM</name>
<proteinExistence type="inferred from homology"/>
<evidence type="ECO:0000313" key="7">
    <source>
        <dbReference type="Proteomes" id="UP000001702"/>
    </source>
</evidence>
<dbReference type="Pfam" id="PF04198">
    <property type="entry name" value="Sugar-bind"/>
    <property type="match status" value="1"/>
</dbReference>
<sequence length="341" mass="37719">MSFCPDRLLNRLRDKMAIRREGNGAMNKEEKKQELAARAAWMYYVAGLTQQEIARALGLSRQVAQRLISGAREMGMVSVKIAHPVTHCLRLAHDVQEKFGLQHCRVVPSGDLDDNAIQQMLAVEGAEVMSQFINNDEPQVFGIGSGKTLRAIIDALPWVERPQHHCVSMIGAIARDDSGTRYDVPLKLSEKMQGKYFFIPAPLFADSPDDKQMWCRHQVYQRVVNRARQAHVTFLGIGEVNPGCPLHAEGFITDSQVQALNARGVVGEMLGHFFNQQGERVLGETDALLTSVALESQTTRNIIGFAGGERKYAAIQAALNGGWISGLVTDEATAVRLLNNR</sequence>
<evidence type="ECO:0000256" key="2">
    <source>
        <dbReference type="ARBA" id="ARBA00023015"/>
    </source>
</evidence>
<dbReference type="SUPFAM" id="SSF100950">
    <property type="entry name" value="NagB/RpiA/CoA transferase-like"/>
    <property type="match status" value="1"/>
</dbReference>
<dbReference type="Gene3D" id="3.40.50.1360">
    <property type="match status" value="1"/>
</dbReference>
<evidence type="ECO:0000256" key="4">
    <source>
        <dbReference type="ARBA" id="ARBA00023163"/>
    </source>
</evidence>
<feature type="domain" description="Sugar-binding" evidence="5">
    <location>
        <begin position="84"/>
        <end position="339"/>
    </location>
</feature>
<reference evidence="6 7" key="1">
    <citation type="journal article" date="2010" name="J. Bacteriol.">
        <title>Genome sequence of Pantoea ananatis LMG20103, the causative agent of Eucalyptus blight and dieback.</title>
        <authorList>
            <person name="De Maayer P."/>
            <person name="Chan W.Y."/>
            <person name="Venter S.N."/>
            <person name="Toth I.K."/>
            <person name="Birch P.R."/>
            <person name="Joubert F."/>
            <person name="Coutinho T.A."/>
        </authorList>
    </citation>
    <scope>NUCLEOTIDE SEQUENCE [LARGE SCALE GENOMIC DNA]</scope>
    <source>
        <strain evidence="6 7">LMG 20103</strain>
    </source>
</reference>
<dbReference type="HOGENOM" id="CLU_054506_0_0_6"/>
<evidence type="ECO:0000256" key="3">
    <source>
        <dbReference type="ARBA" id="ARBA00023125"/>
    </source>
</evidence>
<dbReference type="PANTHER" id="PTHR34294">
    <property type="entry name" value="TRANSCRIPTIONAL REGULATOR-RELATED"/>
    <property type="match status" value="1"/>
</dbReference>